<dbReference type="EMBL" id="OIVN01000467">
    <property type="protein sequence ID" value="SPC80714.1"/>
    <property type="molecule type" value="Genomic_DNA"/>
</dbReference>
<protein>
    <recommendedName>
        <fullName evidence="3">Aminotransferase-like plant mobile domain-containing protein</fullName>
    </recommendedName>
</protein>
<dbReference type="GO" id="GO:0010073">
    <property type="term" value="P:meristem maintenance"/>
    <property type="evidence" value="ECO:0007669"/>
    <property type="project" value="InterPro"/>
</dbReference>
<evidence type="ECO:0000256" key="1">
    <source>
        <dbReference type="SAM" id="MobiDB-lite"/>
    </source>
</evidence>
<feature type="region of interest" description="Disordered" evidence="1">
    <location>
        <begin position="736"/>
        <end position="760"/>
    </location>
</feature>
<evidence type="ECO:0000313" key="2">
    <source>
        <dbReference type="EMBL" id="SPC80714.1"/>
    </source>
</evidence>
<name>A0A2N9F1Q3_FAGSY</name>
<dbReference type="PANTHER" id="PTHR46033">
    <property type="entry name" value="PROTEIN MAIN-LIKE 2"/>
    <property type="match status" value="1"/>
</dbReference>
<sequence>MAPGSQGVWAVFSRFSGEDSDQMGDATGESNAPGLVDQLAASQKDSACEGGCPGGKNAPDFPPVFLISFLDLREIELGLERYGPANGGHRSVFGLPEGNFPIEISARTKNILTIRELNVVHEYVLFLKVLDLWINSLQVGKTMCVSATSLGENYEIFSIVLFQPSVFVCAVDVAPDVGFRRSWCHRKACATYFLKVQAFQGGKFGFVRCGLANRGCWNVPHAGGLRLTIRLRLRVIQGSGSGSDRLAKGKAVAYTLEGSSDTDDEYEAMENARTRADSLRRRDRKSLGLPLLPVPYRRILLGQELSILHRVVYARDTVFIPIYDTSLLTDLVAHPSTWVRRGEDPDPRMFGRGGWLDFHKLLDGARQEYRDFLTELGCGPFLSISYMYLSHSLVRSWVERFFHHTGTFHLSSCEMGVLPLDWSVILGIRFGGRVPSSECVSDYEVMAILSLDDPEACRGTFNVVLRVRYLRELLEREIEEPPTELRYRQWTAYFIFSCFIGDDQATIPMPIAFEHFPSSRPSWLPLAPDPAFPLARRWDSTRIERSSVRTLLEYRTTVDCIRDGDIIFQPYSLALVERDEVVRAFQLSQQRVWFRTTRSWELFLGERTVRQFSLDIFIPVDPPPLMTIEAYIPDPPADVYLEGVDCVPDFVRPKIPYQEWFGLNSLGSLIAVHKVEGGRVLGGVAQDNFQLQFAWEGELAQREAEVATWDASIQSLENQLSGLGIALVTRASSFGHGRTSPPSSASPLPQDWFFENPPDS</sequence>
<dbReference type="PANTHER" id="PTHR46033:SF8">
    <property type="entry name" value="PROTEIN MAINTENANCE OF MERISTEMS-LIKE"/>
    <property type="match status" value="1"/>
</dbReference>
<organism evidence="2">
    <name type="scientific">Fagus sylvatica</name>
    <name type="common">Beechnut</name>
    <dbReference type="NCBI Taxonomy" id="28930"/>
    <lineage>
        <taxon>Eukaryota</taxon>
        <taxon>Viridiplantae</taxon>
        <taxon>Streptophyta</taxon>
        <taxon>Embryophyta</taxon>
        <taxon>Tracheophyta</taxon>
        <taxon>Spermatophyta</taxon>
        <taxon>Magnoliopsida</taxon>
        <taxon>eudicotyledons</taxon>
        <taxon>Gunneridae</taxon>
        <taxon>Pentapetalae</taxon>
        <taxon>rosids</taxon>
        <taxon>fabids</taxon>
        <taxon>Fagales</taxon>
        <taxon>Fagaceae</taxon>
        <taxon>Fagus</taxon>
    </lineage>
</organism>
<dbReference type="AlphaFoldDB" id="A0A2N9F1Q3"/>
<accession>A0A2N9F1Q3</accession>
<reference evidence="2" key="1">
    <citation type="submission" date="2018-02" db="EMBL/GenBank/DDBJ databases">
        <authorList>
            <person name="Cohen D.B."/>
            <person name="Kent A.D."/>
        </authorList>
    </citation>
    <scope>NUCLEOTIDE SEQUENCE</scope>
</reference>
<evidence type="ECO:0008006" key="3">
    <source>
        <dbReference type="Google" id="ProtNLM"/>
    </source>
</evidence>
<gene>
    <name evidence="2" type="ORF">FSB_LOCUS8596</name>
</gene>
<proteinExistence type="predicted"/>
<dbReference type="InterPro" id="IPR044824">
    <property type="entry name" value="MAIN-like"/>
</dbReference>